<evidence type="ECO:0000256" key="1">
    <source>
        <dbReference type="SAM" id="MobiDB-lite"/>
    </source>
</evidence>
<evidence type="ECO:0000313" key="2">
    <source>
        <dbReference type="EMBL" id="MCP8899315.1"/>
    </source>
</evidence>
<dbReference type="Pfam" id="PF09826">
    <property type="entry name" value="Beta_propel"/>
    <property type="match status" value="1"/>
</dbReference>
<keyword evidence="3" id="KW-1185">Reference proteome</keyword>
<gene>
    <name evidence="2" type="ORF">M6D89_08415</name>
</gene>
<reference evidence="2" key="2">
    <citation type="submission" date="2023-01" db="EMBL/GenBank/DDBJ databases">
        <title>Gilvimarinus xylanilyticus HB14 isolated from Caulerpa lentillifera aquaculture base in Hainan, China.</title>
        <authorList>
            <person name="Zhang Y.-J."/>
        </authorList>
    </citation>
    <scope>NUCLEOTIDE SEQUENCE</scope>
    <source>
        <strain evidence="2">HB14</strain>
    </source>
</reference>
<organism evidence="2 3">
    <name type="scientific">Gilvimarinus xylanilyticus</name>
    <dbReference type="NCBI Taxonomy" id="2944139"/>
    <lineage>
        <taxon>Bacteria</taxon>
        <taxon>Pseudomonadati</taxon>
        <taxon>Pseudomonadota</taxon>
        <taxon>Gammaproteobacteria</taxon>
        <taxon>Cellvibrionales</taxon>
        <taxon>Cellvibrionaceae</taxon>
        <taxon>Gilvimarinus</taxon>
    </lineage>
</organism>
<dbReference type="InterPro" id="IPR019198">
    <property type="entry name" value="Beta_propeller_containing"/>
</dbReference>
<dbReference type="RefSeq" id="WP_253967568.1">
    <property type="nucleotide sequence ID" value="NZ_JAMFTH010000001.1"/>
</dbReference>
<reference evidence="2" key="1">
    <citation type="submission" date="2022-05" db="EMBL/GenBank/DDBJ databases">
        <authorList>
            <person name="Sun H.-N."/>
        </authorList>
    </citation>
    <scope>NUCLEOTIDE SEQUENCE</scope>
    <source>
        <strain evidence="2">HB14</strain>
    </source>
</reference>
<name>A0A9X2I2V3_9GAMM</name>
<protein>
    <submittedName>
        <fullName evidence="2">Beta-propeller domain-containing protein</fullName>
    </submittedName>
</protein>
<evidence type="ECO:0000313" key="3">
    <source>
        <dbReference type="Proteomes" id="UP001139319"/>
    </source>
</evidence>
<accession>A0A9X2I2V3</accession>
<dbReference type="Proteomes" id="UP001139319">
    <property type="component" value="Unassembled WGS sequence"/>
</dbReference>
<sequence>MRSILFPTLIAGALTACGGSSSSTDTTSPIDPGGPDQPVDYTQLKLSEPSEAPLTLLAGEDFERLVKNGLRLQTGVRDEGENGDGTVDFSAGPPEADTGNDNYSDTNVHIDGVGESDVAKYDGQHWFVAYQPSSYNGELPGVQIVSTDPDIPDATIVGTYSFDDSSWGPAYSLYLQKDNGLASHLVAMRSQRRQVEPVLPGWGIEFSAADSAIWPGPRNSELKIEFVDVNQPSAPMLATAISLDGSLIDSRRLGDTLYVITRYDPWLETLQFEEVEGQARSENETALSRVEFTELLPQYRQGDLEAPLSDDCYASSDTQPEHGFFSMVNITAIDLNAQQIVSSECLSTGVDSMTMSTNALYLTSYDWRQSERRTIIHKFDLTDSGASYSATGGVPGSIRSDAPYRVNEYQGDLRVVTTRGDWNQPTHHLSILRQSGSGFDTLAELPNSARPDPIGKPGEDIYAVRFAGSTAYVVTFRQVDPLYVLDLSDSADPKISGELEVPGFATYIHPLNDDYLFTLGQDADNQTGWTQGLKAQLVKVAGGTPKLVGEMLIGERGSHSEALYDLRALNFLPVGEGDMRVSFPVSVNSAENGWQYSGLQMLSLQGLDGAEGVMLDQGTLIAEAAGNDRYDYGGGVRRGLLHNDAVYYAHDNHIWYTQWGAADAPSGPIGGEPIACTEKIRDGLWVELWTGEGETDACAAQVVATDGDYSETLAPNTRQAWPGGCTFDGVPERAGTYSITATLDGYASQTQTGIVVSEDVCHVQPRWVWFELHAGSEQ</sequence>
<proteinExistence type="predicted"/>
<comment type="caution">
    <text evidence="2">The sequence shown here is derived from an EMBL/GenBank/DDBJ whole genome shotgun (WGS) entry which is preliminary data.</text>
</comment>
<dbReference type="AlphaFoldDB" id="A0A9X2I2V3"/>
<feature type="region of interest" description="Disordered" evidence="1">
    <location>
        <begin position="75"/>
        <end position="103"/>
    </location>
</feature>
<feature type="region of interest" description="Disordered" evidence="1">
    <location>
        <begin position="16"/>
        <end position="39"/>
    </location>
</feature>
<dbReference type="EMBL" id="JAMFTH010000001">
    <property type="protein sequence ID" value="MCP8899315.1"/>
    <property type="molecule type" value="Genomic_DNA"/>
</dbReference>
<dbReference type="PROSITE" id="PS51257">
    <property type="entry name" value="PROKAR_LIPOPROTEIN"/>
    <property type="match status" value="1"/>
</dbReference>